<evidence type="ECO:0000313" key="2">
    <source>
        <dbReference type="EMBL" id="CAG8446140.1"/>
    </source>
</evidence>
<dbReference type="PANTHER" id="PTHR44329">
    <property type="entry name" value="SERINE/THREONINE-PROTEIN KINASE TNNI3K-RELATED"/>
    <property type="match status" value="1"/>
</dbReference>
<feature type="domain" description="Protein kinase" evidence="1">
    <location>
        <begin position="122"/>
        <end position="387"/>
    </location>
</feature>
<dbReference type="Proteomes" id="UP000789706">
    <property type="component" value="Unassembled WGS sequence"/>
</dbReference>
<evidence type="ECO:0000259" key="1">
    <source>
        <dbReference type="PROSITE" id="PS50011"/>
    </source>
</evidence>
<dbReference type="AlphaFoldDB" id="A0A9N8YSR1"/>
<dbReference type="SUPFAM" id="SSF56112">
    <property type="entry name" value="Protein kinase-like (PK-like)"/>
    <property type="match status" value="1"/>
</dbReference>
<dbReference type="InterPro" id="IPR051681">
    <property type="entry name" value="Ser/Thr_Kinases-Pseudokinases"/>
</dbReference>
<gene>
    <name evidence="2" type="ORF">DEBURN_LOCUS1805</name>
</gene>
<evidence type="ECO:0000313" key="3">
    <source>
        <dbReference type="Proteomes" id="UP000789706"/>
    </source>
</evidence>
<reference evidence="2" key="1">
    <citation type="submission" date="2021-06" db="EMBL/GenBank/DDBJ databases">
        <authorList>
            <person name="Kallberg Y."/>
            <person name="Tangrot J."/>
            <person name="Rosling A."/>
        </authorList>
    </citation>
    <scope>NUCLEOTIDE SEQUENCE</scope>
    <source>
        <strain evidence="2">AZ414A</strain>
    </source>
</reference>
<dbReference type="InterPro" id="IPR000719">
    <property type="entry name" value="Prot_kinase_dom"/>
</dbReference>
<organism evidence="2 3">
    <name type="scientific">Diversispora eburnea</name>
    <dbReference type="NCBI Taxonomy" id="1213867"/>
    <lineage>
        <taxon>Eukaryota</taxon>
        <taxon>Fungi</taxon>
        <taxon>Fungi incertae sedis</taxon>
        <taxon>Mucoromycota</taxon>
        <taxon>Glomeromycotina</taxon>
        <taxon>Glomeromycetes</taxon>
        <taxon>Diversisporales</taxon>
        <taxon>Diversisporaceae</taxon>
        <taxon>Diversispora</taxon>
    </lineage>
</organism>
<dbReference type="InterPro" id="IPR001245">
    <property type="entry name" value="Ser-Thr/Tyr_kinase_cat_dom"/>
</dbReference>
<sequence length="387" mass="44498">MNMNRLAALICCLSFSKRSKNINTKNEKDILTSVSESVEFDFSSPTTPQELNQRKKRYGVCLNCGYPLSDKSWCQFCEGQKLQQNFNNWSSGNQFIDNFIQSSQLKPLNKNGYLSWIPYDDLIQVRYMANGGFSAVYSALWDHFETGQVVDVVLKRLHNGRTSDPEFLREQIAMFVYAASQKSSVIRCYGMTLHPTEGYMLVMEYGEEGDLRSYLRGNHSALLWSDKVYMIRDIAKSLEVLHSREFVHGDLHTGNILKKLPKNSSPPIKNRLRKFISGLGLLSENSRERELSDICKDVRPPIDRRSMPQFYADLIRRCWDPEPSNRPSARIIREIIDGWILSIQNLSPYITVDEKSLSSTIKNPSSISSIFFHSKKDGLNDNDIDRF</sequence>
<dbReference type="OrthoDB" id="10261027at2759"/>
<dbReference type="EMBL" id="CAJVPK010000088">
    <property type="protein sequence ID" value="CAG8446140.1"/>
    <property type="molecule type" value="Genomic_DNA"/>
</dbReference>
<dbReference type="InterPro" id="IPR011009">
    <property type="entry name" value="Kinase-like_dom_sf"/>
</dbReference>
<proteinExistence type="predicted"/>
<dbReference type="Pfam" id="PF07714">
    <property type="entry name" value="PK_Tyr_Ser-Thr"/>
    <property type="match status" value="1"/>
</dbReference>
<keyword evidence="3" id="KW-1185">Reference proteome</keyword>
<name>A0A9N8YSR1_9GLOM</name>
<dbReference type="GO" id="GO:0004674">
    <property type="term" value="F:protein serine/threonine kinase activity"/>
    <property type="evidence" value="ECO:0007669"/>
    <property type="project" value="TreeGrafter"/>
</dbReference>
<protein>
    <submittedName>
        <fullName evidence="2">4936_t:CDS:1</fullName>
    </submittedName>
</protein>
<dbReference type="PROSITE" id="PS50011">
    <property type="entry name" value="PROTEIN_KINASE_DOM"/>
    <property type="match status" value="1"/>
</dbReference>
<accession>A0A9N8YSR1</accession>
<dbReference type="Gene3D" id="1.10.510.10">
    <property type="entry name" value="Transferase(Phosphotransferase) domain 1"/>
    <property type="match status" value="2"/>
</dbReference>
<comment type="caution">
    <text evidence="2">The sequence shown here is derived from an EMBL/GenBank/DDBJ whole genome shotgun (WGS) entry which is preliminary data.</text>
</comment>
<dbReference type="GO" id="GO:0005524">
    <property type="term" value="F:ATP binding"/>
    <property type="evidence" value="ECO:0007669"/>
    <property type="project" value="InterPro"/>
</dbReference>